<accession>A0A917F7F6</accession>
<dbReference type="AlphaFoldDB" id="A0A917F7F6"/>
<evidence type="ECO:0000313" key="3">
    <source>
        <dbReference type="Proteomes" id="UP000649179"/>
    </source>
</evidence>
<evidence type="ECO:0000259" key="1">
    <source>
        <dbReference type="Pfam" id="PF07883"/>
    </source>
</evidence>
<dbReference type="InterPro" id="IPR047263">
    <property type="entry name" value="HNL-like_cupin"/>
</dbReference>
<dbReference type="PANTHER" id="PTHR43698">
    <property type="entry name" value="RIBD C-TERMINAL DOMAIN CONTAINING PROTEIN"/>
    <property type="match status" value="1"/>
</dbReference>
<dbReference type="InterPro" id="IPR011051">
    <property type="entry name" value="RmlC_Cupin_sf"/>
</dbReference>
<dbReference type="CDD" id="cd02233">
    <property type="entry name" value="cupin_HNL-like"/>
    <property type="match status" value="1"/>
</dbReference>
<dbReference type="EMBL" id="BMKQ01000001">
    <property type="protein sequence ID" value="GGF54437.1"/>
    <property type="molecule type" value="Genomic_DNA"/>
</dbReference>
<dbReference type="SUPFAM" id="SSF51182">
    <property type="entry name" value="RmlC-like cupins"/>
    <property type="match status" value="1"/>
</dbReference>
<proteinExistence type="predicted"/>
<sequence length="141" mass="15291">MKHQTPNPTVKTPASNFTGDVWMNPVFGGEDDSALVVGLVRFTPGARSNWHSHANGQLLVCTDGVGLVVNRDGQTLVLHAGETVWTPPGEEHWHGGTTQNLMCHYAILDETPEKDATVWLEPVTDEQYDAANREAGTTAEA</sequence>
<keyword evidence="3" id="KW-1185">Reference proteome</keyword>
<dbReference type="RefSeq" id="WP_188780537.1">
    <property type="nucleotide sequence ID" value="NZ_BMKQ01000001.1"/>
</dbReference>
<dbReference type="InterPro" id="IPR013096">
    <property type="entry name" value="Cupin_2"/>
</dbReference>
<protein>
    <submittedName>
        <fullName evidence="2">Cupin</fullName>
    </submittedName>
</protein>
<dbReference type="InterPro" id="IPR014710">
    <property type="entry name" value="RmlC-like_jellyroll"/>
</dbReference>
<gene>
    <name evidence="2" type="ORF">GCM10011519_30420</name>
</gene>
<dbReference type="Gene3D" id="2.60.120.10">
    <property type="entry name" value="Jelly Rolls"/>
    <property type="match status" value="1"/>
</dbReference>
<evidence type="ECO:0000313" key="2">
    <source>
        <dbReference type="EMBL" id="GGF54437.1"/>
    </source>
</evidence>
<organism evidence="2 3">
    <name type="scientific">Marmoricola endophyticus</name>
    <dbReference type="NCBI Taxonomy" id="2040280"/>
    <lineage>
        <taxon>Bacteria</taxon>
        <taxon>Bacillati</taxon>
        <taxon>Actinomycetota</taxon>
        <taxon>Actinomycetes</taxon>
        <taxon>Propionibacteriales</taxon>
        <taxon>Nocardioidaceae</taxon>
        <taxon>Marmoricola</taxon>
    </lineage>
</organism>
<dbReference type="Proteomes" id="UP000649179">
    <property type="component" value="Unassembled WGS sequence"/>
</dbReference>
<reference evidence="2" key="1">
    <citation type="journal article" date="2014" name="Int. J. Syst. Evol. Microbiol.">
        <title>Complete genome sequence of Corynebacterium casei LMG S-19264T (=DSM 44701T), isolated from a smear-ripened cheese.</title>
        <authorList>
            <consortium name="US DOE Joint Genome Institute (JGI-PGF)"/>
            <person name="Walter F."/>
            <person name="Albersmeier A."/>
            <person name="Kalinowski J."/>
            <person name="Ruckert C."/>
        </authorList>
    </citation>
    <scope>NUCLEOTIDE SEQUENCE</scope>
    <source>
        <strain evidence="2">CGMCC 1.16067</strain>
    </source>
</reference>
<reference evidence="2" key="2">
    <citation type="submission" date="2020-09" db="EMBL/GenBank/DDBJ databases">
        <authorList>
            <person name="Sun Q."/>
            <person name="Zhou Y."/>
        </authorList>
    </citation>
    <scope>NUCLEOTIDE SEQUENCE</scope>
    <source>
        <strain evidence="2">CGMCC 1.16067</strain>
    </source>
</reference>
<dbReference type="PANTHER" id="PTHR43698:SF1">
    <property type="entry name" value="BLL4564 PROTEIN"/>
    <property type="match status" value="1"/>
</dbReference>
<dbReference type="Pfam" id="PF07883">
    <property type="entry name" value="Cupin_2"/>
    <property type="match status" value="1"/>
</dbReference>
<comment type="caution">
    <text evidence="2">The sequence shown here is derived from an EMBL/GenBank/DDBJ whole genome shotgun (WGS) entry which is preliminary data.</text>
</comment>
<feature type="domain" description="Cupin type-2" evidence="1">
    <location>
        <begin position="39"/>
        <end position="99"/>
    </location>
</feature>
<name>A0A917F7F6_9ACTN</name>